<dbReference type="GO" id="GO:0003824">
    <property type="term" value="F:catalytic activity"/>
    <property type="evidence" value="ECO:0007669"/>
    <property type="project" value="InterPro"/>
</dbReference>
<feature type="non-terminal residue" evidence="1">
    <location>
        <position position="210"/>
    </location>
</feature>
<sequence>LHAAAYDLGIEWAVIKGVADFADGSKSVVTQEWKQFASVMAASVVHNLFIKDHIIEEWPHYKNIDPGMARDKIVAKKPKLEESSNEDEYEGQKESQPASRMCICKLLDLDNVSKEPILSALECFDVLEATIMKNTFEAKGGIGLAKDALLKWGVADGENNVGALKKIVENKMKRTDVLDEIKKWEKLSVCHGCGIKLKIKQSDNTNSQTA</sequence>
<comment type="caution">
    <text evidence="1">The sequence shown here is derived from an EMBL/GenBank/DDBJ whole genome shotgun (WGS) entry which is preliminary data.</text>
</comment>
<proteinExistence type="predicted"/>
<organism evidence="1 2">
    <name type="scientific">Paramuricea clavata</name>
    <name type="common">Red gorgonian</name>
    <name type="synonym">Violescent sea-whip</name>
    <dbReference type="NCBI Taxonomy" id="317549"/>
    <lineage>
        <taxon>Eukaryota</taxon>
        <taxon>Metazoa</taxon>
        <taxon>Cnidaria</taxon>
        <taxon>Anthozoa</taxon>
        <taxon>Octocorallia</taxon>
        <taxon>Malacalcyonacea</taxon>
        <taxon>Plexauridae</taxon>
        <taxon>Paramuricea</taxon>
    </lineage>
</organism>
<reference evidence="1" key="1">
    <citation type="submission" date="2020-04" db="EMBL/GenBank/DDBJ databases">
        <authorList>
            <person name="Alioto T."/>
            <person name="Alioto T."/>
            <person name="Gomez Garrido J."/>
        </authorList>
    </citation>
    <scope>NUCLEOTIDE SEQUENCE</scope>
    <source>
        <strain evidence="1">A484AB</strain>
    </source>
</reference>
<evidence type="ECO:0000313" key="1">
    <source>
        <dbReference type="EMBL" id="CAB4044785.1"/>
    </source>
</evidence>
<dbReference type="AlphaFoldDB" id="A0A6S7KGY3"/>
<keyword evidence="2" id="KW-1185">Reference proteome</keyword>
<protein>
    <submittedName>
        <fullName evidence="1">5 -methylthioadenosine S-adenosylhomocysteine nucleosidase</fullName>
    </submittedName>
</protein>
<dbReference type="EMBL" id="CACRXK020036211">
    <property type="protein sequence ID" value="CAB4044785.1"/>
    <property type="molecule type" value="Genomic_DNA"/>
</dbReference>
<dbReference type="GO" id="GO:0009116">
    <property type="term" value="P:nucleoside metabolic process"/>
    <property type="evidence" value="ECO:0007669"/>
    <property type="project" value="InterPro"/>
</dbReference>
<accession>A0A6S7KGY3</accession>
<dbReference type="InterPro" id="IPR035994">
    <property type="entry name" value="Nucleoside_phosphorylase_sf"/>
</dbReference>
<gene>
    <name evidence="1" type="ORF">PACLA_8A047242</name>
</gene>
<dbReference type="OrthoDB" id="6012861at2759"/>
<name>A0A6S7KGY3_PARCT</name>
<dbReference type="Proteomes" id="UP001152795">
    <property type="component" value="Unassembled WGS sequence"/>
</dbReference>
<evidence type="ECO:0000313" key="2">
    <source>
        <dbReference type="Proteomes" id="UP001152795"/>
    </source>
</evidence>
<dbReference type="Gene3D" id="3.40.50.1580">
    <property type="entry name" value="Nucleoside phosphorylase domain"/>
    <property type="match status" value="1"/>
</dbReference>